<name>B9JHT7_RHIR8</name>
<evidence type="ECO:0000313" key="1">
    <source>
        <dbReference type="EMBL" id="ACM29479.1"/>
    </source>
</evidence>
<organism evidence="1 2">
    <name type="scientific">Rhizobium rhizogenes (strain K84 / ATCC BAA-868)</name>
    <name type="common">Agrobacterium radiobacter</name>
    <dbReference type="NCBI Taxonomy" id="311403"/>
    <lineage>
        <taxon>Bacteria</taxon>
        <taxon>Pseudomonadati</taxon>
        <taxon>Pseudomonadota</taxon>
        <taxon>Alphaproteobacteria</taxon>
        <taxon>Hyphomicrobiales</taxon>
        <taxon>Rhizobiaceae</taxon>
        <taxon>Rhizobium/Agrobacterium group</taxon>
        <taxon>Rhizobium</taxon>
    </lineage>
</organism>
<dbReference type="KEGG" id="ara:Arad_8138"/>
<reference evidence="1 2" key="1">
    <citation type="journal article" date="2009" name="J. Bacteriol.">
        <title>Genome sequences of three Agrobacterium biovars help elucidate the evolution of multichromosome genomes in bacteria.</title>
        <authorList>
            <person name="Slater S.C."/>
            <person name="Goldman B.S."/>
            <person name="Goodner B."/>
            <person name="Setubal J.C."/>
            <person name="Farrand S.K."/>
            <person name="Nester E.W."/>
            <person name="Burr T.J."/>
            <person name="Banta L."/>
            <person name="Dickerman A.W."/>
            <person name="Paulsen I."/>
            <person name="Otten L."/>
            <person name="Suen G."/>
            <person name="Welch R."/>
            <person name="Almeida N.F."/>
            <person name="Arnold F."/>
            <person name="Burton O.T."/>
            <person name="Du Z."/>
            <person name="Ewing A."/>
            <person name="Godsy E."/>
            <person name="Heisel S."/>
            <person name="Houmiel K.L."/>
            <person name="Jhaveri J."/>
            <person name="Lu J."/>
            <person name="Miller N.M."/>
            <person name="Norton S."/>
            <person name="Chen Q."/>
            <person name="Phoolcharoen W."/>
            <person name="Ohlin V."/>
            <person name="Ondrusek D."/>
            <person name="Pride N."/>
            <person name="Stricklin S.L."/>
            <person name="Sun J."/>
            <person name="Wheeler C."/>
            <person name="Wilson L."/>
            <person name="Zhu H."/>
            <person name="Wood D.W."/>
        </authorList>
    </citation>
    <scope>NUCLEOTIDE SEQUENCE [LARGE SCALE GENOMIC DNA]</scope>
    <source>
        <strain evidence="2">K84 / ATCC BAA-868</strain>
    </source>
</reference>
<dbReference type="AlphaFoldDB" id="B9JHT7"/>
<accession>B9JHT7</accession>
<dbReference type="EMBL" id="CP000629">
    <property type="protein sequence ID" value="ACM29479.1"/>
    <property type="molecule type" value="Genomic_DNA"/>
</dbReference>
<dbReference type="HOGENOM" id="CLU_2986271_0_0_5"/>
<proteinExistence type="predicted"/>
<protein>
    <submittedName>
        <fullName evidence="1">Uncharacterized protein</fullName>
    </submittedName>
</protein>
<gene>
    <name evidence="1" type="ordered locus">Arad_8138</name>
</gene>
<dbReference type="Proteomes" id="UP000001600">
    <property type="component" value="Chromosome 2"/>
</dbReference>
<dbReference type="STRING" id="311403.Arad_8138"/>
<sequence length="57" mass="6312">MPLFAIGTASHELCIRHGERHTESADLPRRLGRLSTPLAEVVDATLKRNADYEADPI</sequence>
<evidence type="ECO:0000313" key="2">
    <source>
        <dbReference type="Proteomes" id="UP000001600"/>
    </source>
</evidence>